<reference evidence="3" key="1">
    <citation type="journal article" date="2023" name="Plant Biotechnol. J.">
        <title>Chromosome-level wild Hevea brasiliensis genome provides new tools for genomic-assisted breeding and valuable loci to elevate rubber yield.</title>
        <authorList>
            <person name="Cheng H."/>
            <person name="Song X."/>
            <person name="Hu Y."/>
            <person name="Wu T."/>
            <person name="Yang Q."/>
            <person name="An Z."/>
            <person name="Feng S."/>
            <person name="Deng Z."/>
            <person name="Wu W."/>
            <person name="Zeng X."/>
            <person name="Tu M."/>
            <person name="Wang X."/>
            <person name="Huang H."/>
        </authorList>
    </citation>
    <scope>NUCLEOTIDE SEQUENCE</scope>
    <source>
        <strain evidence="3">MT/VB/25A 57/8</strain>
    </source>
</reference>
<keyword evidence="4" id="KW-1185">Reference proteome</keyword>
<feature type="region of interest" description="Disordered" evidence="1">
    <location>
        <begin position="54"/>
        <end position="76"/>
    </location>
</feature>
<dbReference type="PANTHER" id="PTHR14326">
    <property type="entry name" value="TARGETING PROTEIN FOR XKLP2"/>
    <property type="match status" value="1"/>
</dbReference>
<dbReference type="PANTHER" id="PTHR14326:SF55">
    <property type="entry name" value="CELL CYCLE REGULATED MICROTUBULE ASSOCIATED PROTEIN"/>
    <property type="match status" value="1"/>
</dbReference>
<evidence type="ECO:0000259" key="2">
    <source>
        <dbReference type="Pfam" id="PF12214"/>
    </source>
</evidence>
<organism evidence="3 4">
    <name type="scientific">Hevea brasiliensis</name>
    <name type="common">Para rubber tree</name>
    <name type="synonym">Siphonia brasiliensis</name>
    <dbReference type="NCBI Taxonomy" id="3981"/>
    <lineage>
        <taxon>Eukaryota</taxon>
        <taxon>Viridiplantae</taxon>
        <taxon>Streptophyta</taxon>
        <taxon>Embryophyta</taxon>
        <taxon>Tracheophyta</taxon>
        <taxon>Spermatophyta</taxon>
        <taxon>Magnoliopsida</taxon>
        <taxon>eudicotyledons</taxon>
        <taxon>Gunneridae</taxon>
        <taxon>Pentapetalae</taxon>
        <taxon>rosids</taxon>
        <taxon>fabids</taxon>
        <taxon>Malpighiales</taxon>
        <taxon>Euphorbiaceae</taxon>
        <taxon>Crotonoideae</taxon>
        <taxon>Micrandreae</taxon>
        <taxon>Hevea</taxon>
    </lineage>
</organism>
<proteinExistence type="predicted"/>
<evidence type="ECO:0000256" key="1">
    <source>
        <dbReference type="SAM" id="MobiDB-lite"/>
    </source>
</evidence>
<sequence>MDFDMDEFFIEPFFAQEIDIDYEFDAAKYYDFTLPENDFEAQEAERWFETTGYYPSSRSESYSEAKSSNKSPLLKNSNFKNPAASQLAKQNCPPQIHGDRLIRRSQKLVKVEENSSRSSSMTATQATKRLKLEAGYSCKAARLKHQAGFLHKAPKKVGVIDVHTTFAKPKVTIPRQPNLETACRAERHRSKINLESAITAKSNACNFRARPLNRKILEAPSFPLPKKSTPQLPDFQVFHLRTSERAVQHAYVIAANAPNYGPIPQNETISSTRVTPVAALKEKLEALDKFKAHCLNTKECNSPNDKRFPNEPPIEEFNKLSLTSEVESNVKSQSIMPQHPKGSKENAPGSPLPGHEVRWFVPIYAQCVAIRFTWALSFSKQ</sequence>
<dbReference type="Proteomes" id="UP001174677">
    <property type="component" value="Chromosome 13"/>
</dbReference>
<name>A0ABQ9LFI7_HEVBR</name>
<dbReference type="Pfam" id="PF12214">
    <property type="entry name" value="TPX2_importin"/>
    <property type="match status" value="1"/>
</dbReference>
<accession>A0ABQ9LFI7</accession>
<gene>
    <name evidence="3" type="ORF">P3X46_023711</name>
</gene>
<feature type="region of interest" description="Disordered" evidence="1">
    <location>
        <begin position="328"/>
        <end position="350"/>
    </location>
</feature>
<protein>
    <recommendedName>
        <fullName evidence="2">TPX2 central domain-containing protein</fullName>
    </recommendedName>
</protein>
<dbReference type="InterPro" id="IPR027330">
    <property type="entry name" value="TPX2_central_dom"/>
</dbReference>
<evidence type="ECO:0000313" key="3">
    <source>
        <dbReference type="EMBL" id="KAJ9164097.1"/>
    </source>
</evidence>
<dbReference type="InterPro" id="IPR009675">
    <property type="entry name" value="TPX2_fam"/>
</dbReference>
<dbReference type="EMBL" id="JARPOI010000013">
    <property type="protein sequence ID" value="KAJ9164097.1"/>
    <property type="molecule type" value="Genomic_DNA"/>
</dbReference>
<feature type="domain" description="TPX2 central" evidence="2">
    <location>
        <begin position="170"/>
        <end position="302"/>
    </location>
</feature>
<comment type="caution">
    <text evidence="3">The sequence shown here is derived from an EMBL/GenBank/DDBJ whole genome shotgun (WGS) entry which is preliminary data.</text>
</comment>
<evidence type="ECO:0000313" key="4">
    <source>
        <dbReference type="Proteomes" id="UP001174677"/>
    </source>
</evidence>